<organism evidence="3 4">
    <name type="scientific">Candidatus Marsarchaeota G2 archaeon BE_D</name>
    <dbReference type="NCBI Taxonomy" id="1978158"/>
    <lineage>
        <taxon>Archaea</taxon>
        <taxon>Candidatus Marsarchaeota</taxon>
        <taxon>Candidatus Marsarchaeota group 2</taxon>
    </lineage>
</organism>
<proteinExistence type="predicted"/>
<dbReference type="GO" id="GO:0022857">
    <property type="term" value="F:transmembrane transporter activity"/>
    <property type="evidence" value="ECO:0007669"/>
    <property type="project" value="InterPro"/>
</dbReference>
<feature type="domain" description="Major facilitator superfamily (MFS) profile" evidence="2">
    <location>
        <begin position="150"/>
        <end position="344"/>
    </location>
</feature>
<feature type="transmembrane region" description="Helical" evidence="1">
    <location>
        <begin position="306"/>
        <end position="327"/>
    </location>
</feature>
<feature type="transmembrane region" description="Helical" evidence="1">
    <location>
        <begin position="275"/>
        <end position="300"/>
    </location>
</feature>
<dbReference type="InterPro" id="IPR011701">
    <property type="entry name" value="MFS"/>
</dbReference>
<protein>
    <recommendedName>
        <fullName evidence="2">Major facilitator superfamily (MFS) profile domain-containing protein</fullName>
    </recommendedName>
</protein>
<sequence>MISFLCGCVSFASTAILIYSGMSIKRGVAVSILIMIVGIIMMPSTKSLVYFATASAIACIGAGIQPLLLTSAIFSGVERNKSIPAFTSALSLSLIVGPIYLALLSHLARVTLLISLLGLIPITGVGLLAYMGASVDGPIRPIGKISVNNILGVLRNRGYLLGLILEVTFTVPFAAFTTYGAILADARGAGGIIAEFMVSVFFIASFVARVLMTYLGGKASPLLVFVLTALGLPTAALSATLSQLVVSFVLLGLAHGLAYPLSVEYVAESVGQENLAWANTVMSGVSAGVLFLTLPILGYLAQRTGLSAVFLAPEPLVVALALTFWFLKKQGEKGKWLKAAYQRG</sequence>
<evidence type="ECO:0000259" key="2">
    <source>
        <dbReference type="PROSITE" id="PS50850"/>
    </source>
</evidence>
<comment type="caution">
    <text evidence="3">The sequence shown here is derived from an EMBL/GenBank/DDBJ whole genome shotgun (WGS) entry which is preliminary data.</text>
</comment>
<gene>
    <name evidence="3" type="ORF">B9Q04_02100</name>
</gene>
<dbReference type="PROSITE" id="PS50850">
    <property type="entry name" value="MFS"/>
    <property type="match status" value="1"/>
</dbReference>
<reference evidence="3 4" key="1">
    <citation type="submission" date="2017-04" db="EMBL/GenBank/DDBJ databases">
        <title>Novel microbial lineages endemic to geothermal iron-oxide mats fill important gaps in the evolutionary history of Archaea.</title>
        <authorList>
            <person name="Jay Z.J."/>
            <person name="Beam J.P."/>
            <person name="Dlakic M."/>
            <person name="Rusch D.B."/>
            <person name="Kozubal M.A."/>
            <person name="Inskeep W.P."/>
        </authorList>
    </citation>
    <scope>NUCLEOTIDE SEQUENCE [LARGE SCALE GENOMIC DNA]</scope>
    <source>
        <strain evidence="3">BE_D</strain>
    </source>
</reference>
<dbReference type="EMBL" id="NEXF01000022">
    <property type="protein sequence ID" value="PSO09121.1"/>
    <property type="molecule type" value="Genomic_DNA"/>
</dbReference>
<keyword evidence="1" id="KW-0472">Membrane</keyword>
<evidence type="ECO:0000313" key="4">
    <source>
        <dbReference type="Proteomes" id="UP000242015"/>
    </source>
</evidence>
<name>A0A2R6CE60_9ARCH</name>
<evidence type="ECO:0000313" key="3">
    <source>
        <dbReference type="EMBL" id="PSO09121.1"/>
    </source>
</evidence>
<dbReference type="Pfam" id="PF07690">
    <property type="entry name" value="MFS_1"/>
    <property type="match status" value="1"/>
</dbReference>
<keyword evidence="1" id="KW-1133">Transmembrane helix</keyword>
<feature type="transmembrane region" description="Helical" evidence="1">
    <location>
        <begin position="110"/>
        <end position="131"/>
    </location>
</feature>
<feature type="transmembrane region" description="Helical" evidence="1">
    <location>
        <begin position="48"/>
        <end position="77"/>
    </location>
</feature>
<feature type="transmembrane region" description="Helical" evidence="1">
    <location>
        <begin position="159"/>
        <end position="184"/>
    </location>
</feature>
<dbReference type="InterPro" id="IPR036259">
    <property type="entry name" value="MFS_trans_sf"/>
</dbReference>
<feature type="transmembrane region" description="Helical" evidence="1">
    <location>
        <begin position="83"/>
        <end position="103"/>
    </location>
</feature>
<keyword evidence="1" id="KW-0812">Transmembrane</keyword>
<dbReference type="AlphaFoldDB" id="A0A2R6CE60"/>
<dbReference type="Proteomes" id="UP000242015">
    <property type="component" value="Unassembled WGS sequence"/>
</dbReference>
<dbReference type="Gene3D" id="1.20.1250.20">
    <property type="entry name" value="MFS general substrate transporter like domains"/>
    <property type="match status" value="1"/>
</dbReference>
<feature type="transmembrane region" description="Helical" evidence="1">
    <location>
        <begin position="24"/>
        <end position="41"/>
    </location>
</feature>
<dbReference type="SUPFAM" id="SSF103473">
    <property type="entry name" value="MFS general substrate transporter"/>
    <property type="match status" value="1"/>
</dbReference>
<feature type="transmembrane region" description="Helical" evidence="1">
    <location>
        <begin position="196"/>
        <end position="216"/>
    </location>
</feature>
<accession>A0A2R6CE60</accession>
<evidence type="ECO:0000256" key="1">
    <source>
        <dbReference type="SAM" id="Phobius"/>
    </source>
</evidence>
<dbReference type="InterPro" id="IPR020846">
    <property type="entry name" value="MFS_dom"/>
</dbReference>
<feature type="transmembrane region" description="Helical" evidence="1">
    <location>
        <begin position="222"/>
        <end position="254"/>
    </location>
</feature>